<sequence>MHDAAPASHDPPPAPPPADTFQPDHHHHHHDPDHDHNSPVHLPPPEYPPPDEPPPSYDDAVGMTGAPPGYGTFRPYSEESSIASSEVESTHRALPEWFGQALVVFIFICLIYGFWEFINTPDVPSEWPGNGHFRPSGT</sequence>
<gene>
    <name evidence="3" type="ORF">AA0117_g1234</name>
</gene>
<dbReference type="EMBL" id="PDXD01000001">
    <property type="protein sequence ID" value="RYN84529.1"/>
    <property type="molecule type" value="Genomic_DNA"/>
</dbReference>
<feature type="compositionally biased region" description="Low complexity" evidence="1">
    <location>
        <begin position="78"/>
        <end position="87"/>
    </location>
</feature>
<keyword evidence="2" id="KW-0472">Membrane</keyword>
<keyword evidence="2" id="KW-0812">Transmembrane</keyword>
<reference evidence="4" key="1">
    <citation type="journal article" date="2019" name="bioRxiv">
        <title>Genomics, evolutionary history and diagnostics of the Alternaria alternata species group including apple and Asian pear pathotypes.</title>
        <authorList>
            <person name="Armitage A.D."/>
            <person name="Cockerton H.M."/>
            <person name="Sreenivasaprasad S."/>
            <person name="Woodhall J.W."/>
            <person name="Lane C.R."/>
            <person name="Harrison R.J."/>
            <person name="Clarkson J.P."/>
        </authorList>
    </citation>
    <scope>NUCLEOTIDE SEQUENCE [LARGE SCALE GENOMIC DNA]</scope>
    <source>
        <strain evidence="4">FERA 1177</strain>
    </source>
</reference>
<keyword evidence="2" id="KW-1133">Transmembrane helix</keyword>
<dbReference type="Proteomes" id="UP000291422">
    <property type="component" value="Unassembled WGS sequence"/>
</dbReference>
<feature type="transmembrane region" description="Helical" evidence="2">
    <location>
        <begin position="97"/>
        <end position="115"/>
    </location>
</feature>
<proteinExistence type="predicted"/>
<organism evidence="3 4">
    <name type="scientific">Alternaria alternata</name>
    <name type="common">Alternaria rot fungus</name>
    <name type="synonym">Torula alternata</name>
    <dbReference type="NCBI Taxonomy" id="5599"/>
    <lineage>
        <taxon>Eukaryota</taxon>
        <taxon>Fungi</taxon>
        <taxon>Dikarya</taxon>
        <taxon>Ascomycota</taxon>
        <taxon>Pezizomycotina</taxon>
        <taxon>Dothideomycetes</taxon>
        <taxon>Pleosporomycetidae</taxon>
        <taxon>Pleosporales</taxon>
        <taxon>Pleosporineae</taxon>
        <taxon>Pleosporaceae</taxon>
        <taxon>Alternaria</taxon>
        <taxon>Alternaria sect. Alternaria</taxon>
        <taxon>Alternaria alternata complex</taxon>
    </lineage>
</organism>
<accession>A0A4Q4NW74</accession>
<dbReference type="AlphaFoldDB" id="A0A4Q4NW74"/>
<evidence type="ECO:0000313" key="4">
    <source>
        <dbReference type="Proteomes" id="UP000291422"/>
    </source>
</evidence>
<name>A0A4Q4NW74_ALTAL</name>
<evidence type="ECO:0000256" key="2">
    <source>
        <dbReference type="SAM" id="Phobius"/>
    </source>
</evidence>
<evidence type="ECO:0000256" key="1">
    <source>
        <dbReference type="SAM" id="MobiDB-lite"/>
    </source>
</evidence>
<comment type="caution">
    <text evidence="3">The sequence shown here is derived from an EMBL/GenBank/DDBJ whole genome shotgun (WGS) entry which is preliminary data.</text>
</comment>
<dbReference type="VEuPathDB" id="FungiDB:CC77DRAFT_1091473"/>
<feature type="compositionally biased region" description="Pro residues" evidence="1">
    <location>
        <begin position="9"/>
        <end position="18"/>
    </location>
</feature>
<feature type="compositionally biased region" description="Pro residues" evidence="1">
    <location>
        <begin position="41"/>
        <end position="56"/>
    </location>
</feature>
<protein>
    <submittedName>
        <fullName evidence="3">Uncharacterized protein</fullName>
    </submittedName>
</protein>
<feature type="region of interest" description="Disordered" evidence="1">
    <location>
        <begin position="1"/>
        <end position="91"/>
    </location>
</feature>
<evidence type="ECO:0000313" key="3">
    <source>
        <dbReference type="EMBL" id="RYN84529.1"/>
    </source>
</evidence>